<reference evidence="2" key="1">
    <citation type="journal article" date="2021" name="Proc. Natl. Acad. Sci. U.S.A.">
        <title>A Catalog of Tens of Thousands of Viruses from Human Metagenomes Reveals Hidden Associations with Chronic Diseases.</title>
        <authorList>
            <person name="Tisza M.J."/>
            <person name="Buck C.B."/>
        </authorList>
    </citation>
    <scope>NUCLEOTIDE SEQUENCE</scope>
    <source>
        <strain evidence="2">CtFlR8</strain>
    </source>
</reference>
<evidence type="ECO:0000256" key="1">
    <source>
        <dbReference type="SAM" id="Phobius"/>
    </source>
</evidence>
<evidence type="ECO:0000313" key="2">
    <source>
        <dbReference type="EMBL" id="DAE32710.1"/>
    </source>
</evidence>
<proteinExistence type="predicted"/>
<organism evidence="2">
    <name type="scientific">virus sp. ctFlR8</name>
    <dbReference type="NCBI Taxonomy" id="2825811"/>
    <lineage>
        <taxon>Viruses</taxon>
    </lineage>
</organism>
<keyword evidence="1" id="KW-1133">Transmembrane helix</keyword>
<name>A0A8S5RMZ6_9VIRU</name>
<feature type="transmembrane region" description="Helical" evidence="1">
    <location>
        <begin position="25"/>
        <end position="48"/>
    </location>
</feature>
<protein>
    <submittedName>
        <fullName evidence="2">Uncharacterized protein</fullName>
    </submittedName>
</protein>
<sequence>MSTTNCFYFYIEQYFCALYIFNKSFTILCLAFWLFCLLFLCLAFDIIISTNKKSR</sequence>
<keyword evidence="1" id="KW-0812">Transmembrane</keyword>
<dbReference type="EMBL" id="BK059128">
    <property type="protein sequence ID" value="DAE32710.1"/>
    <property type="molecule type" value="Genomic_DNA"/>
</dbReference>
<keyword evidence="1" id="KW-0472">Membrane</keyword>
<accession>A0A8S5RMZ6</accession>